<feature type="transmembrane region" description="Helical" evidence="3">
    <location>
        <begin position="62"/>
        <end position="82"/>
    </location>
</feature>
<dbReference type="CDD" id="cd01949">
    <property type="entry name" value="GGDEF"/>
    <property type="match status" value="1"/>
</dbReference>
<dbReference type="InterPro" id="IPR043128">
    <property type="entry name" value="Rev_trsase/Diguanyl_cyclase"/>
</dbReference>
<dbReference type="EMBL" id="CP053383">
    <property type="protein sequence ID" value="QTP57846.1"/>
    <property type="molecule type" value="Genomic_DNA"/>
</dbReference>
<dbReference type="PANTHER" id="PTHR45138">
    <property type="entry name" value="REGULATORY COMPONENTS OF SENSORY TRANSDUCTION SYSTEM"/>
    <property type="match status" value="1"/>
</dbReference>
<evidence type="ECO:0000313" key="5">
    <source>
        <dbReference type="EMBL" id="QTP57846.1"/>
    </source>
</evidence>
<feature type="domain" description="GGDEF" evidence="4">
    <location>
        <begin position="141"/>
        <end position="278"/>
    </location>
</feature>
<keyword evidence="3" id="KW-0812">Transmembrane</keyword>
<dbReference type="EC" id="2.7.7.65" evidence="1"/>
<protein>
    <recommendedName>
        <fullName evidence="1">diguanylate cyclase</fullName>
        <ecNumber evidence="1">2.7.7.65</ecNumber>
    </recommendedName>
</protein>
<dbReference type="PANTHER" id="PTHR45138:SF9">
    <property type="entry name" value="DIGUANYLATE CYCLASE DGCM-RELATED"/>
    <property type="match status" value="1"/>
</dbReference>
<comment type="catalytic activity">
    <reaction evidence="2">
        <text>2 GTP = 3',3'-c-di-GMP + 2 diphosphate</text>
        <dbReference type="Rhea" id="RHEA:24898"/>
        <dbReference type="ChEBI" id="CHEBI:33019"/>
        <dbReference type="ChEBI" id="CHEBI:37565"/>
        <dbReference type="ChEBI" id="CHEBI:58805"/>
        <dbReference type="EC" id="2.7.7.65"/>
    </reaction>
</comment>
<gene>
    <name evidence="5" type="ORF">HNO53_03350</name>
</gene>
<dbReference type="Proteomes" id="UP000671845">
    <property type="component" value="Chromosome"/>
</dbReference>
<evidence type="ECO:0000256" key="1">
    <source>
        <dbReference type="ARBA" id="ARBA00012528"/>
    </source>
</evidence>
<proteinExistence type="predicted"/>
<dbReference type="InterPro" id="IPR000160">
    <property type="entry name" value="GGDEF_dom"/>
</dbReference>
<evidence type="ECO:0000259" key="4">
    <source>
        <dbReference type="PROSITE" id="PS50887"/>
    </source>
</evidence>
<accession>A0ABX7WBR4</accession>
<dbReference type="PROSITE" id="PS51257">
    <property type="entry name" value="PROKAR_LIPOPROTEIN"/>
    <property type="match status" value="1"/>
</dbReference>
<dbReference type="Pfam" id="PF00990">
    <property type="entry name" value="GGDEF"/>
    <property type="match status" value="1"/>
</dbReference>
<dbReference type="InterPro" id="IPR029787">
    <property type="entry name" value="Nucleotide_cyclase"/>
</dbReference>
<keyword evidence="6" id="KW-1185">Reference proteome</keyword>
<keyword evidence="3" id="KW-0472">Membrane</keyword>
<dbReference type="SMART" id="SM00267">
    <property type="entry name" value="GGDEF"/>
    <property type="match status" value="1"/>
</dbReference>
<organism evidence="5 6">
    <name type="scientific">Halomonas sulfidivorans</name>
    <dbReference type="NCBI Taxonomy" id="2733488"/>
    <lineage>
        <taxon>Bacteria</taxon>
        <taxon>Pseudomonadati</taxon>
        <taxon>Pseudomonadota</taxon>
        <taxon>Gammaproteobacteria</taxon>
        <taxon>Oceanospirillales</taxon>
        <taxon>Halomonadaceae</taxon>
        <taxon>Halomonas</taxon>
    </lineage>
</organism>
<evidence type="ECO:0000313" key="6">
    <source>
        <dbReference type="Proteomes" id="UP000671845"/>
    </source>
</evidence>
<reference evidence="5 6" key="1">
    <citation type="journal article" date="2021" name="Front. Microbiol.">
        <title>Aerobic Denitrification and Heterotrophic Sulfur Oxidation in the Genus Halomonas Revealed by Six Novel Species Characterizations and Genome-Based Analysis.</title>
        <authorList>
            <person name="Wang L."/>
            <person name="Shao Z."/>
        </authorList>
    </citation>
    <scope>NUCLEOTIDE SEQUENCE [LARGE SCALE GENOMIC DNA]</scope>
    <source>
        <strain evidence="5 6">MCCC 1A13718</strain>
    </source>
</reference>
<dbReference type="NCBIfam" id="TIGR00254">
    <property type="entry name" value="GGDEF"/>
    <property type="match status" value="1"/>
</dbReference>
<dbReference type="SUPFAM" id="SSF55073">
    <property type="entry name" value="Nucleotide cyclase"/>
    <property type="match status" value="1"/>
</dbReference>
<evidence type="ECO:0000256" key="2">
    <source>
        <dbReference type="ARBA" id="ARBA00034247"/>
    </source>
</evidence>
<sequence>MQMKPKSPLSSWTSLTACALAVALLLDAALSLNGLVPEQAALFPSAVASLEAVARNVLPSGMALAGFASGIVLAMAVIMLPMHQIYRSREARLLQERERLAAQNARLVHQAASDGLLGIANRREFERVLKLEWRRAARERQPLSLLMIDIDCFKRFNDTYGHQAGDTCLRGVADVLRSAAARPGDMVARYGGEEMVVLMPHTSMEGAMRMAERIHAMLAERALSFAASPVAQHVTVSIGVSSMLPVRNGNRSVLVQQADEGLYAAKEAGRNRTAVVPNLRLIGHDEELRTWTHRAQGT</sequence>
<dbReference type="InterPro" id="IPR050469">
    <property type="entry name" value="Diguanylate_Cyclase"/>
</dbReference>
<evidence type="ECO:0000256" key="3">
    <source>
        <dbReference type="SAM" id="Phobius"/>
    </source>
</evidence>
<dbReference type="Gene3D" id="3.30.70.270">
    <property type="match status" value="1"/>
</dbReference>
<dbReference type="PROSITE" id="PS50887">
    <property type="entry name" value="GGDEF"/>
    <property type="match status" value="1"/>
</dbReference>
<dbReference type="RefSeq" id="WP_209476246.1">
    <property type="nucleotide sequence ID" value="NZ_CP053383.1"/>
</dbReference>
<keyword evidence="3" id="KW-1133">Transmembrane helix</keyword>
<name>A0ABX7WBR4_9GAMM</name>